<dbReference type="SMART" id="SM00355">
    <property type="entry name" value="ZnF_C2H2"/>
    <property type="match status" value="8"/>
</dbReference>
<dbReference type="Pfam" id="PF12874">
    <property type="entry name" value="zf-met"/>
    <property type="match status" value="1"/>
</dbReference>
<dbReference type="PANTHER" id="PTHR24391">
    <property type="entry name" value="HISTONE H4 TRANSCRIPTION FACTOR-RELATED"/>
    <property type="match status" value="1"/>
</dbReference>
<evidence type="ECO:0000256" key="6">
    <source>
        <dbReference type="ARBA" id="ARBA00023125"/>
    </source>
</evidence>
<feature type="region of interest" description="Disordered" evidence="10">
    <location>
        <begin position="1419"/>
        <end position="1554"/>
    </location>
</feature>
<reference evidence="13" key="1">
    <citation type="submission" date="2025-08" db="UniProtKB">
        <authorList>
            <consortium name="RefSeq"/>
        </authorList>
    </citation>
    <scope>IDENTIFICATION</scope>
    <source>
        <tissue evidence="13">Sperm</tissue>
    </source>
</reference>
<feature type="compositionally biased region" description="Acidic residues" evidence="10">
    <location>
        <begin position="1422"/>
        <end position="1441"/>
    </location>
</feature>
<dbReference type="GO" id="GO:0000122">
    <property type="term" value="P:negative regulation of transcription by RNA polymerase II"/>
    <property type="evidence" value="ECO:0007669"/>
    <property type="project" value="UniProtKB-ARBA"/>
</dbReference>
<keyword evidence="2" id="KW-0479">Metal-binding</keyword>
<feature type="compositionally biased region" description="Basic and acidic residues" evidence="10">
    <location>
        <begin position="233"/>
        <end position="243"/>
    </location>
</feature>
<dbReference type="PROSITE" id="PS50157">
    <property type="entry name" value="ZINC_FINGER_C2H2_2"/>
    <property type="match status" value="6"/>
</dbReference>
<organism evidence="12 13">
    <name type="scientific">Petromyzon marinus</name>
    <name type="common">Sea lamprey</name>
    <dbReference type="NCBI Taxonomy" id="7757"/>
    <lineage>
        <taxon>Eukaryota</taxon>
        <taxon>Metazoa</taxon>
        <taxon>Chordata</taxon>
        <taxon>Craniata</taxon>
        <taxon>Vertebrata</taxon>
        <taxon>Cyclostomata</taxon>
        <taxon>Hyperoartia</taxon>
        <taxon>Petromyzontiformes</taxon>
        <taxon>Petromyzontidae</taxon>
        <taxon>Petromyzon</taxon>
    </lineage>
</organism>
<dbReference type="GO" id="GO:0000978">
    <property type="term" value="F:RNA polymerase II cis-regulatory region sequence-specific DNA binding"/>
    <property type="evidence" value="ECO:0007669"/>
    <property type="project" value="TreeGrafter"/>
</dbReference>
<feature type="compositionally biased region" description="Basic and acidic residues" evidence="10">
    <location>
        <begin position="1495"/>
        <end position="1505"/>
    </location>
</feature>
<feature type="domain" description="C2H2-type" evidence="11">
    <location>
        <begin position="1190"/>
        <end position="1217"/>
    </location>
</feature>
<feature type="region of interest" description="Disordered" evidence="10">
    <location>
        <begin position="1253"/>
        <end position="1284"/>
    </location>
</feature>
<feature type="region of interest" description="Disordered" evidence="10">
    <location>
        <begin position="916"/>
        <end position="1001"/>
    </location>
</feature>
<feature type="compositionally biased region" description="Pro residues" evidence="10">
    <location>
        <begin position="55"/>
        <end position="65"/>
    </location>
</feature>
<evidence type="ECO:0000256" key="2">
    <source>
        <dbReference type="ARBA" id="ARBA00022723"/>
    </source>
</evidence>
<feature type="compositionally biased region" description="Low complexity" evidence="10">
    <location>
        <begin position="403"/>
        <end position="417"/>
    </location>
</feature>
<keyword evidence="7 13" id="KW-0371">Homeobox</keyword>
<dbReference type="InterPro" id="IPR051574">
    <property type="entry name" value="ZnF_E-box_Homeobox"/>
</dbReference>
<accession>A0AAJ7SMW8</accession>
<dbReference type="InterPro" id="IPR036236">
    <property type="entry name" value="Znf_C2H2_sf"/>
</dbReference>
<dbReference type="RefSeq" id="XP_032802287.1">
    <property type="nucleotide sequence ID" value="XM_032946396.1"/>
</dbReference>
<evidence type="ECO:0000256" key="5">
    <source>
        <dbReference type="ARBA" id="ARBA00022833"/>
    </source>
</evidence>
<dbReference type="PROSITE" id="PS00028">
    <property type="entry name" value="ZINC_FINGER_C2H2_1"/>
    <property type="match status" value="4"/>
</dbReference>
<dbReference type="FunFam" id="3.30.160.60:FF:000013">
    <property type="entry name" value="Putative zinc finger E-box-binding homeobox 2"/>
    <property type="match status" value="2"/>
</dbReference>
<evidence type="ECO:0000256" key="3">
    <source>
        <dbReference type="ARBA" id="ARBA00022737"/>
    </source>
</evidence>
<feature type="region of interest" description="Disordered" evidence="10">
    <location>
        <begin position="839"/>
        <end position="878"/>
    </location>
</feature>
<dbReference type="GO" id="GO:0000981">
    <property type="term" value="F:DNA-binding transcription factor activity, RNA polymerase II-specific"/>
    <property type="evidence" value="ECO:0007669"/>
    <property type="project" value="TreeGrafter"/>
</dbReference>
<dbReference type="Pfam" id="PF00096">
    <property type="entry name" value="zf-C2H2"/>
    <property type="match status" value="3"/>
</dbReference>
<feature type="domain" description="C2H2-type" evidence="11">
    <location>
        <begin position="1218"/>
        <end position="1246"/>
    </location>
</feature>
<feature type="domain" description="C2H2-type" evidence="11">
    <location>
        <begin position="329"/>
        <end position="356"/>
    </location>
</feature>
<dbReference type="GO" id="GO:0008270">
    <property type="term" value="F:zinc ion binding"/>
    <property type="evidence" value="ECO:0007669"/>
    <property type="project" value="UniProtKB-KW"/>
</dbReference>
<keyword evidence="12" id="KW-1185">Reference proteome</keyword>
<evidence type="ECO:0000256" key="4">
    <source>
        <dbReference type="ARBA" id="ARBA00022771"/>
    </source>
</evidence>
<keyword evidence="5" id="KW-0862">Zinc</keyword>
<dbReference type="FunFam" id="3.30.160.60:FF:000145">
    <property type="entry name" value="Zinc finger protein 574"/>
    <property type="match status" value="2"/>
</dbReference>
<feature type="domain" description="C2H2-type" evidence="11">
    <location>
        <begin position="357"/>
        <end position="386"/>
    </location>
</feature>
<dbReference type="CTD" id="9839"/>
<evidence type="ECO:0000313" key="13">
    <source>
        <dbReference type="RefSeq" id="XP_032802287.1"/>
    </source>
</evidence>
<sequence>MKPERSMADGPRCKRRKQANPRRKNVLQSYESVIDAGSETDEEDCLQIAEDEAAPGPPSPPPSPSSAPDAAAAAVTAAAEAEARGEEPGADGQPGSTALAAAGAGAAPAPTHGGAVGFPSPDPGAVLREGAERGGGDVQHTWRSREAQPSPHYNGLREERVTMGPEAILKLNREITNMTSANHPSEFDNYFARQKKCAEGDGQVGSIAEFLRRSDTAVIYPEAPEDPALHQGTPEHEGPAENDAHVASAPDAFSQLLACPYCDRGYKRLTSLKEHIRYRHEGRAEGDAPLVCPLCPGSAFATRAQLDRHTSTHARQQDVGAQNAGHRKFKCGECGKAFKYKHHLKEHLRIHSGEKPYECPNCKKRFSHSGSYSSHISSKKCIGQPPPGGAGAGGGRSRGGPRAGTSPSTRSPTSPDSQALSQLRQKLQASGRLSPERPGLALPSLPEAVCVKSEPLTACDFFSKFRTTISASPVGMNGNGGGALHLSSPGHSNFQHLFHRDGMAGVLSGREEAILQNLVHYRSGSEGMAETPQAVLCEPAEGTSLSEVKKVLQIVDNTVTRLKDCSPVREEASRPLPQPFGVKMEPDIEEPQMTTNTPKCPPISLPGVTIPPFLARNGTAMSIIDYTLEKVNEAKACLQGLGRDPSGREQMAYTAQTLSQHLREYGGTMDPKMLAMNGQKFMHQQDFSPESFHSAATPTATGMFRCQFCGQGFPGPIPLHQHERYMCKMNEEIKAVLVRPEPRVCNEAASTYPGIPTSSADPAMTTQDKVSLHSLMPEGAAERMAFLREAYRARNVGEPMTAEMLTKFSMLVPSPVNFMSRCHEKPSFYHIPDPAPISQAMGDLASSSNGDCHPVQKASPRGPPPAATNESNMRSPPRQAIKPARFNLPSRVNHELCPGSGRSLFPLNLSAASFARDSNGDAHTPNGHSHTPDGNLRSNSNGSSSSSEDNVAKSQAEPLDLSLPKLQMARKQAKKRRREDRENFTSLDLNSDSSSPYTNQDEPLNLAFLKKELGNESEGYNEEEAMDGHRSDAMADVLKPLFGMPMMYGAKPPLHRPLFSAFPPVGAFQPHAGLVPPPPLHSGRGAELAQYPTGLEQLAFFPQLAYTAFPPLGAASLAELQLRRKYQRKANSQAESLDGDYGSDSDTGLPRKKLRKAESGNFSCDLCDKTFQKSSSLLRHKYEHTGKRPHQCEVCNKAFKHKHHLIEHSRLHSGEKPYRCDRCGKRFSHSGSYSQHMNHRYSYCRRGVGEGEVGGPGDVTGERATPPDEADPEVAKFGGGDNSMIRGKLAMEQRMLGNLEKDRKGEDHRAIMEPFGMKHELLIKFDGEQRMFERKEEQEQGMLGEMDRERDALTSSSDQENMGVGDTKNEFGMLGIPMVSGGVFRYGFASQHHCYGIKERNGECVTDGLGEEDEQKMKVEENDGDDGDDEVNDENGDENGMEMERDAGDPEGSWSMDVDNGESKSCHMDRDEAVEDVRGELESVADGDGDANLGSDKEKAAEGIECKMGAGEDGEGEERYVFAEEPKRSKVGKRKRSLGENGSEGKGDLEKGDK</sequence>
<keyword evidence="4 9" id="KW-0863">Zinc-finger</keyword>
<feature type="compositionally biased region" description="Basic and acidic residues" evidence="10">
    <location>
        <begin position="1543"/>
        <end position="1554"/>
    </location>
</feature>
<feature type="compositionally biased region" description="Low complexity" evidence="10">
    <location>
        <begin position="938"/>
        <end position="947"/>
    </location>
</feature>
<feature type="region of interest" description="Disordered" evidence="10">
    <location>
        <begin position="1"/>
        <end position="159"/>
    </location>
</feature>
<proteinExistence type="predicted"/>
<evidence type="ECO:0000256" key="1">
    <source>
        <dbReference type="ARBA" id="ARBA00004123"/>
    </source>
</evidence>
<feature type="region of interest" description="Disordered" evidence="10">
    <location>
        <begin position="1131"/>
        <end position="1151"/>
    </location>
</feature>
<evidence type="ECO:0000256" key="7">
    <source>
        <dbReference type="ARBA" id="ARBA00023155"/>
    </source>
</evidence>
<gene>
    <name evidence="13" type="primary">ZEB2</name>
</gene>
<feature type="compositionally biased region" description="Basic residues" evidence="10">
    <location>
        <begin position="13"/>
        <end position="25"/>
    </location>
</feature>
<comment type="subcellular location">
    <subcellularLocation>
        <location evidence="1">Nucleus</location>
    </subcellularLocation>
</comment>
<feature type="compositionally biased region" description="Basic and acidic residues" evidence="10">
    <location>
        <begin position="1517"/>
        <end position="1528"/>
    </location>
</feature>
<dbReference type="InterPro" id="IPR013087">
    <property type="entry name" value="Znf_C2H2_type"/>
</dbReference>
<dbReference type="Proteomes" id="UP001318040">
    <property type="component" value="Chromosome 4"/>
</dbReference>
<name>A0AAJ7SMW8_PETMA</name>
<protein>
    <submittedName>
        <fullName evidence="13">Zinc finger E-box-binding homeobox 2</fullName>
    </submittedName>
</protein>
<dbReference type="GO" id="GO:0005634">
    <property type="term" value="C:nucleus"/>
    <property type="evidence" value="ECO:0007669"/>
    <property type="project" value="UniProtKB-SubCell"/>
</dbReference>
<feature type="compositionally biased region" description="Basic and acidic residues" evidence="10">
    <location>
        <begin position="1461"/>
        <end position="1481"/>
    </location>
</feature>
<feature type="domain" description="C2H2-type" evidence="11">
    <location>
        <begin position="257"/>
        <end position="285"/>
    </location>
</feature>
<feature type="compositionally biased region" description="Acidic residues" evidence="10">
    <location>
        <begin position="38"/>
        <end position="53"/>
    </location>
</feature>
<feature type="region of interest" description="Disordered" evidence="10">
    <location>
        <begin position="306"/>
        <end position="325"/>
    </location>
</feature>
<dbReference type="Gene3D" id="3.30.160.60">
    <property type="entry name" value="Classic Zinc Finger"/>
    <property type="match status" value="6"/>
</dbReference>
<dbReference type="SUPFAM" id="SSF57667">
    <property type="entry name" value="beta-beta-alpha zinc fingers"/>
    <property type="match status" value="3"/>
</dbReference>
<dbReference type="FunFam" id="3.30.160.60:FF:000744">
    <property type="entry name" value="zinc finger E-box-binding homeobox 1"/>
    <property type="match status" value="1"/>
</dbReference>
<feature type="compositionally biased region" description="Low complexity" evidence="10">
    <location>
        <begin position="90"/>
        <end position="113"/>
    </location>
</feature>
<feature type="domain" description="C2H2-type" evidence="11">
    <location>
        <begin position="1162"/>
        <end position="1189"/>
    </location>
</feature>
<feature type="region of interest" description="Disordered" evidence="10">
    <location>
        <begin position="376"/>
        <end position="439"/>
    </location>
</feature>
<evidence type="ECO:0000259" key="11">
    <source>
        <dbReference type="PROSITE" id="PS50157"/>
    </source>
</evidence>
<evidence type="ECO:0000313" key="12">
    <source>
        <dbReference type="Proteomes" id="UP001318040"/>
    </source>
</evidence>
<feature type="compositionally biased region" description="Gly residues" evidence="10">
    <location>
        <begin position="389"/>
        <end position="402"/>
    </location>
</feature>
<dbReference type="GeneID" id="116938781"/>
<feature type="compositionally biased region" description="Polar residues" evidence="10">
    <location>
        <begin position="418"/>
        <end position="428"/>
    </location>
</feature>
<keyword evidence="6 13" id="KW-0238">DNA-binding</keyword>
<keyword evidence="3" id="KW-0677">Repeat</keyword>
<feature type="compositionally biased region" description="Low complexity" evidence="10">
    <location>
        <begin position="66"/>
        <end position="80"/>
    </location>
</feature>
<keyword evidence="8" id="KW-0539">Nucleus</keyword>
<evidence type="ECO:0000256" key="10">
    <source>
        <dbReference type="SAM" id="MobiDB-lite"/>
    </source>
</evidence>
<dbReference type="PANTHER" id="PTHR24391:SF27">
    <property type="entry name" value="ZINC FINGER PROTEIN 1"/>
    <property type="match status" value="1"/>
</dbReference>
<feature type="compositionally biased region" description="Polar residues" evidence="10">
    <location>
        <begin position="984"/>
        <end position="1001"/>
    </location>
</feature>
<evidence type="ECO:0000256" key="8">
    <source>
        <dbReference type="ARBA" id="ARBA00023242"/>
    </source>
</evidence>
<evidence type="ECO:0000256" key="9">
    <source>
        <dbReference type="PROSITE-ProRule" id="PRU00042"/>
    </source>
</evidence>
<dbReference type="KEGG" id="pmrn:116938781"/>
<feature type="region of interest" description="Disordered" evidence="10">
    <location>
        <begin position="224"/>
        <end position="243"/>
    </location>
</feature>